<evidence type="ECO:0000256" key="1">
    <source>
        <dbReference type="SAM" id="MobiDB-lite"/>
    </source>
</evidence>
<proteinExistence type="predicted"/>
<dbReference type="OrthoDB" id="3227739at2759"/>
<keyword evidence="2" id="KW-0472">Membrane</keyword>
<feature type="transmembrane region" description="Helical" evidence="2">
    <location>
        <begin position="89"/>
        <end position="110"/>
    </location>
</feature>
<name>A0A8H5FXY8_9AGAR</name>
<dbReference type="Proteomes" id="UP000559027">
    <property type="component" value="Unassembled WGS sequence"/>
</dbReference>
<evidence type="ECO:0000313" key="3">
    <source>
        <dbReference type="EMBL" id="KAF5353291.1"/>
    </source>
</evidence>
<evidence type="ECO:0000313" key="4">
    <source>
        <dbReference type="Proteomes" id="UP000559027"/>
    </source>
</evidence>
<gene>
    <name evidence="3" type="ORF">D9756_007965</name>
</gene>
<protein>
    <recommendedName>
        <fullName evidence="5">MARVEL domain-containing protein</fullName>
    </recommendedName>
</protein>
<feature type="transmembrane region" description="Helical" evidence="2">
    <location>
        <begin position="6"/>
        <end position="27"/>
    </location>
</feature>
<evidence type="ECO:0000256" key="2">
    <source>
        <dbReference type="SAM" id="Phobius"/>
    </source>
</evidence>
<feature type="transmembrane region" description="Helical" evidence="2">
    <location>
        <begin position="130"/>
        <end position="151"/>
    </location>
</feature>
<dbReference type="AlphaFoldDB" id="A0A8H5FXY8"/>
<dbReference type="EMBL" id="JAACJO010000010">
    <property type="protein sequence ID" value="KAF5353291.1"/>
    <property type="molecule type" value="Genomic_DNA"/>
</dbReference>
<comment type="caution">
    <text evidence="3">The sequence shown here is derived from an EMBL/GenBank/DDBJ whole genome shotgun (WGS) entry which is preliminary data.</text>
</comment>
<keyword evidence="4" id="KW-1185">Reference proteome</keyword>
<sequence>MAFHPVRIILYIFFFMFSVILMGLTAYRIHSTKSKSGPDVLTTRTHFSTPIISELLTVSILGTLFSLWMLFCLFAKIGRGFLGVYAFEWFWLAILFVMSLVGAGVVTHEFSNLRWCRYARACRVLEAIKAFSWIFWGWTVFLMLNSLMNMFRNRAGPTGSVHGRRDTMGSYPQTRTTETRYAAGGQPITYQPDSRAAPAYDVEQQPSQPQQHVIE</sequence>
<feature type="region of interest" description="Disordered" evidence="1">
    <location>
        <begin position="182"/>
        <end position="215"/>
    </location>
</feature>
<feature type="transmembrane region" description="Helical" evidence="2">
    <location>
        <begin position="55"/>
        <end position="77"/>
    </location>
</feature>
<reference evidence="3 4" key="1">
    <citation type="journal article" date="2020" name="ISME J.">
        <title>Uncovering the hidden diversity of litter-decomposition mechanisms in mushroom-forming fungi.</title>
        <authorList>
            <person name="Floudas D."/>
            <person name="Bentzer J."/>
            <person name="Ahren D."/>
            <person name="Johansson T."/>
            <person name="Persson P."/>
            <person name="Tunlid A."/>
        </authorList>
    </citation>
    <scope>NUCLEOTIDE SEQUENCE [LARGE SCALE GENOMIC DNA]</scope>
    <source>
        <strain evidence="3 4">CBS 146.42</strain>
    </source>
</reference>
<keyword evidence="2" id="KW-1133">Transmembrane helix</keyword>
<organism evidence="3 4">
    <name type="scientific">Leucocoprinus leucothites</name>
    <dbReference type="NCBI Taxonomy" id="201217"/>
    <lineage>
        <taxon>Eukaryota</taxon>
        <taxon>Fungi</taxon>
        <taxon>Dikarya</taxon>
        <taxon>Basidiomycota</taxon>
        <taxon>Agaricomycotina</taxon>
        <taxon>Agaricomycetes</taxon>
        <taxon>Agaricomycetidae</taxon>
        <taxon>Agaricales</taxon>
        <taxon>Agaricineae</taxon>
        <taxon>Agaricaceae</taxon>
        <taxon>Leucocoprinus</taxon>
    </lineage>
</organism>
<evidence type="ECO:0008006" key="5">
    <source>
        <dbReference type="Google" id="ProtNLM"/>
    </source>
</evidence>
<feature type="compositionally biased region" description="Polar residues" evidence="1">
    <location>
        <begin position="204"/>
        <end position="215"/>
    </location>
</feature>
<accession>A0A8H5FXY8</accession>
<keyword evidence="2" id="KW-0812">Transmembrane</keyword>